<dbReference type="CDD" id="cd00093">
    <property type="entry name" value="HTH_XRE"/>
    <property type="match status" value="1"/>
</dbReference>
<dbReference type="Proteomes" id="UP001501116">
    <property type="component" value="Unassembled WGS sequence"/>
</dbReference>
<gene>
    <name evidence="3" type="ORF">GCM10009754_82350</name>
</gene>
<name>A0ABN2SS65_9PSEU</name>
<dbReference type="InterPro" id="IPR001387">
    <property type="entry name" value="Cro/C1-type_HTH"/>
</dbReference>
<dbReference type="InterPro" id="IPR010982">
    <property type="entry name" value="Lambda_DNA-bd_dom_sf"/>
</dbReference>
<dbReference type="PROSITE" id="PS50943">
    <property type="entry name" value="HTH_CROC1"/>
    <property type="match status" value="1"/>
</dbReference>
<evidence type="ECO:0000313" key="3">
    <source>
        <dbReference type="EMBL" id="GAA1991335.1"/>
    </source>
</evidence>
<keyword evidence="4" id="KW-1185">Reference proteome</keyword>
<evidence type="ECO:0000259" key="2">
    <source>
        <dbReference type="PROSITE" id="PS50943"/>
    </source>
</evidence>
<sequence>MSEPKSFAALLWHLIETVHPPDRPPYSYREIAAGIEARGGTTMSSTYINQLATGKRENPGINAVQALADFFGVPIGYFADDAVTEEINAQLRAITQWRDGEALATAERIMSLEPRDRRTVTSLLDSLESYEAQPRATRRRRKPASDEGA</sequence>
<feature type="region of interest" description="Disordered" evidence="1">
    <location>
        <begin position="123"/>
        <end position="149"/>
    </location>
</feature>
<protein>
    <recommendedName>
        <fullName evidence="2">HTH cro/C1-type domain-containing protein</fullName>
    </recommendedName>
</protein>
<dbReference type="EMBL" id="BAAANN010000059">
    <property type="protein sequence ID" value="GAA1991335.1"/>
    <property type="molecule type" value="Genomic_DNA"/>
</dbReference>
<evidence type="ECO:0000256" key="1">
    <source>
        <dbReference type="SAM" id="MobiDB-lite"/>
    </source>
</evidence>
<organism evidence="3 4">
    <name type="scientific">Amycolatopsis minnesotensis</name>
    <dbReference type="NCBI Taxonomy" id="337894"/>
    <lineage>
        <taxon>Bacteria</taxon>
        <taxon>Bacillati</taxon>
        <taxon>Actinomycetota</taxon>
        <taxon>Actinomycetes</taxon>
        <taxon>Pseudonocardiales</taxon>
        <taxon>Pseudonocardiaceae</taxon>
        <taxon>Amycolatopsis</taxon>
    </lineage>
</organism>
<accession>A0ABN2SS65</accession>
<dbReference type="RefSeq" id="WP_344431273.1">
    <property type="nucleotide sequence ID" value="NZ_BAAANN010000059.1"/>
</dbReference>
<comment type="caution">
    <text evidence="3">The sequence shown here is derived from an EMBL/GenBank/DDBJ whole genome shotgun (WGS) entry which is preliminary data.</text>
</comment>
<dbReference type="Gene3D" id="1.10.260.40">
    <property type="entry name" value="lambda repressor-like DNA-binding domains"/>
    <property type="match status" value="1"/>
</dbReference>
<feature type="domain" description="HTH cro/C1-type" evidence="2">
    <location>
        <begin position="43"/>
        <end position="78"/>
    </location>
</feature>
<reference evidence="3 4" key="1">
    <citation type="journal article" date="2019" name="Int. J. Syst. Evol. Microbiol.">
        <title>The Global Catalogue of Microorganisms (GCM) 10K type strain sequencing project: providing services to taxonomists for standard genome sequencing and annotation.</title>
        <authorList>
            <consortium name="The Broad Institute Genomics Platform"/>
            <consortium name="The Broad Institute Genome Sequencing Center for Infectious Disease"/>
            <person name="Wu L."/>
            <person name="Ma J."/>
        </authorList>
    </citation>
    <scope>NUCLEOTIDE SEQUENCE [LARGE SCALE GENOMIC DNA]</scope>
    <source>
        <strain evidence="3 4">JCM 14545</strain>
    </source>
</reference>
<evidence type="ECO:0000313" key="4">
    <source>
        <dbReference type="Proteomes" id="UP001501116"/>
    </source>
</evidence>
<proteinExistence type="predicted"/>